<comment type="caution">
    <text evidence="3">The sequence shown here is derived from an EMBL/GenBank/DDBJ whole genome shotgun (WGS) entry which is preliminary data.</text>
</comment>
<accession>A0ABS4TB81</accession>
<dbReference type="PANTHER" id="PTHR46825:SF7">
    <property type="entry name" value="D-ALANYL-D-ALANINE CARBOXYPEPTIDASE"/>
    <property type="match status" value="1"/>
</dbReference>
<name>A0ABS4TB81_9PSEU</name>
<dbReference type="SUPFAM" id="SSF56601">
    <property type="entry name" value="beta-lactamase/transpeptidase-like"/>
    <property type="match status" value="1"/>
</dbReference>
<evidence type="ECO:0000259" key="2">
    <source>
        <dbReference type="Pfam" id="PF24491"/>
    </source>
</evidence>
<dbReference type="InterPro" id="IPR050491">
    <property type="entry name" value="AmpC-like"/>
</dbReference>
<proteinExistence type="predicted"/>
<dbReference type="RefSeq" id="WP_209635825.1">
    <property type="nucleotide sequence ID" value="NZ_JAGINW010000001.1"/>
</dbReference>
<dbReference type="Proteomes" id="UP001519332">
    <property type="component" value="Unassembled WGS sequence"/>
</dbReference>
<dbReference type="InterPro" id="IPR012338">
    <property type="entry name" value="Beta-lactam/transpept-like"/>
</dbReference>
<keyword evidence="4" id="KW-1185">Reference proteome</keyword>
<dbReference type="InterPro" id="IPR056008">
    <property type="entry name" value="DUF7586"/>
</dbReference>
<dbReference type="EMBL" id="JAGINW010000001">
    <property type="protein sequence ID" value="MBP2321143.1"/>
    <property type="molecule type" value="Genomic_DNA"/>
</dbReference>
<gene>
    <name evidence="3" type="ORF">JOF56_001528</name>
</gene>
<evidence type="ECO:0000313" key="3">
    <source>
        <dbReference type="EMBL" id="MBP2321143.1"/>
    </source>
</evidence>
<evidence type="ECO:0000313" key="4">
    <source>
        <dbReference type="Proteomes" id="UP001519332"/>
    </source>
</evidence>
<dbReference type="PANTHER" id="PTHR46825">
    <property type="entry name" value="D-ALANYL-D-ALANINE-CARBOXYPEPTIDASE/ENDOPEPTIDASE AMPH"/>
    <property type="match status" value="1"/>
</dbReference>
<protein>
    <submittedName>
        <fullName evidence="3">CubicO group peptidase (Beta-lactamase class C family)</fullName>
    </submittedName>
</protein>
<reference evidence="3 4" key="1">
    <citation type="submission" date="2021-03" db="EMBL/GenBank/DDBJ databases">
        <title>Sequencing the genomes of 1000 actinobacteria strains.</title>
        <authorList>
            <person name="Klenk H.-P."/>
        </authorList>
    </citation>
    <scope>NUCLEOTIDE SEQUENCE [LARGE SCALE GENOMIC DNA]</scope>
    <source>
        <strain evidence="3 4">DSM 46670</strain>
    </source>
</reference>
<dbReference type="InterPro" id="IPR001466">
    <property type="entry name" value="Beta-lactam-related"/>
</dbReference>
<evidence type="ECO:0000259" key="1">
    <source>
        <dbReference type="Pfam" id="PF00144"/>
    </source>
</evidence>
<feature type="domain" description="DUF7586" evidence="2">
    <location>
        <begin position="346"/>
        <end position="430"/>
    </location>
</feature>
<organism evidence="3 4">
    <name type="scientific">Kibdelosporangium banguiense</name>
    <dbReference type="NCBI Taxonomy" id="1365924"/>
    <lineage>
        <taxon>Bacteria</taxon>
        <taxon>Bacillati</taxon>
        <taxon>Actinomycetota</taxon>
        <taxon>Actinomycetes</taxon>
        <taxon>Pseudonocardiales</taxon>
        <taxon>Pseudonocardiaceae</taxon>
        <taxon>Kibdelosporangium</taxon>
    </lineage>
</organism>
<sequence length="452" mass="48085">MLPTTELALLRRVAHEQAACRAPSLVAAVVRGDGIVWSGGRGRVDGERPGVDTQYRIGSITKTFIAVMVMRLRDEGRLDLNDALDKHVPGTVVGDRTIAQLLSHTGGLTSESPGSWWERSVGSDWAALRDSLGPEALVLRAGSKLHYSNVGFGVLGELVSRLRGASWLDVLKSEILAPLGMTRTTPQPEAPHALGWAVHPHADVLLPEPTPDAGAMAPAGQLWSTLTDLARWLRLIAGDTGDVLHPDTVAEMRSPIAVDDGDAWVNGFGLGVQVMRDSGRRMAGHTGSMPGFLACALTDTGSDTGALVLANSTSGVGIVGLSFDLMKIADEHEPTLPVEWAPATTVHPDLLELTGIWHWGPTPHTLRLLDGAWLELAPVSGAGRGSRFRPAGDGTWIGLDAYYAGETLRVCRGSDGEVTHLDLATFVFTRRPYAPADPVPGGVDPHGWSTTR</sequence>
<feature type="domain" description="Beta-lactamase-related" evidence="1">
    <location>
        <begin position="12"/>
        <end position="315"/>
    </location>
</feature>
<dbReference type="Gene3D" id="3.40.710.10">
    <property type="entry name" value="DD-peptidase/beta-lactamase superfamily"/>
    <property type="match status" value="1"/>
</dbReference>
<dbReference type="Pfam" id="PF24491">
    <property type="entry name" value="DUF7586"/>
    <property type="match status" value="1"/>
</dbReference>
<dbReference type="Pfam" id="PF00144">
    <property type="entry name" value="Beta-lactamase"/>
    <property type="match status" value="1"/>
</dbReference>